<evidence type="ECO:0000256" key="1">
    <source>
        <dbReference type="SAM" id="MobiDB-lite"/>
    </source>
</evidence>
<evidence type="ECO:0000313" key="3">
    <source>
        <dbReference type="EMBL" id="CAG5094335.1"/>
    </source>
</evidence>
<dbReference type="InterPro" id="IPR036465">
    <property type="entry name" value="vWFA_dom_sf"/>
</dbReference>
<dbReference type="SUPFAM" id="SSF53300">
    <property type="entry name" value="vWA-like"/>
    <property type="match status" value="1"/>
</dbReference>
<dbReference type="Gene3D" id="3.40.50.410">
    <property type="entry name" value="von Willebrand factor, type A domain"/>
    <property type="match status" value="1"/>
</dbReference>
<evidence type="ECO:0000256" key="2">
    <source>
        <dbReference type="SAM" id="SignalP"/>
    </source>
</evidence>
<organism evidence="3 4">
    <name type="scientific">Oikopleura dioica</name>
    <name type="common">Tunicate</name>
    <dbReference type="NCBI Taxonomy" id="34765"/>
    <lineage>
        <taxon>Eukaryota</taxon>
        <taxon>Metazoa</taxon>
        <taxon>Chordata</taxon>
        <taxon>Tunicata</taxon>
        <taxon>Appendicularia</taxon>
        <taxon>Copelata</taxon>
        <taxon>Oikopleuridae</taxon>
        <taxon>Oikopleura</taxon>
    </lineage>
</organism>
<dbReference type="InterPro" id="IPR050938">
    <property type="entry name" value="Collagen_Structural_Proteins"/>
</dbReference>
<evidence type="ECO:0000313" key="4">
    <source>
        <dbReference type="Proteomes" id="UP001158576"/>
    </source>
</evidence>
<dbReference type="InterPro" id="IPR008160">
    <property type="entry name" value="Collagen"/>
</dbReference>
<keyword evidence="2" id="KW-0732">Signal</keyword>
<protein>
    <submittedName>
        <fullName evidence="3">Oidioi.mRNA.OKI2018_I69.XSR.g13461.t1.cds</fullName>
    </submittedName>
</protein>
<feature type="chain" id="PRO_5047516521" evidence="2">
    <location>
        <begin position="22"/>
        <end position="531"/>
    </location>
</feature>
<dbReference type="Pfam" id="PF01391">
    <property type="entry name" value="Collagen"/>
    <property type="match status" value="2"/>
</dbReference>
<gene>
    <name evidence="3" type="ORF">OKIOD_LOCUS5019</name>
</gene>
<feature type="compositionally biased region" description="Basic residues" evidence="1">
    <location>
        <begin position="514"/>
        <end position="531"/>
    </location>
</feature>
<feature type="region of interest" description="Disordered" evidence="1">
    <location>
        <begin position="266"/>
        <end position="396"/>
    </location>
</feature>
<reference evidence="3 4" key="1">
    <citation type="submission" date="2021-04" db="EMBL/GenBank/DDBJ databases">
        <authorList>
            <person name="Bliznina A."/>
        </authorList>
    </citation>
    <scope>NUCLEOTIDE SEQUENCE [LARGE SCALE GENOMIC DNA]</scope>
</reference>
<accession>A0ABN7SAU0</accession>
<proteinExistence type="predicted"/>
<sequence length="531" mass="57509">MRIRNKLFLFFGALQLALVAAENFIEKTSYSTEIPCSECTCEEKCSSCGVCVNFILDTSCDSMAELRLMKDFIGNLVDEMILSDDRHRFHPFLIINSNGRDIFNLHPSQTSASLRLNEIKVAVNALRPSGSFNLDQALRASSELNEDLGAHCSSKINVIISNGGDGHVMMERFENKADASYLLTLNNWACDRGQKEDCWRAEVVDKLRANGATILNLPVDSHRDYVKTAIVEYVDPCEEKCEEHCTCDCQIDVKNCADDEAQKPCCGKRGEQGATGQKGGRGASGPDGPKGEKGQKGAVGEIGETGRKGPQGPQGAPNDVRGPVGEDGVDGAPGERGEPGPAGYPGSAGEMGPMGHPGDEGDVGLAPPGAKGTKGATGQKGERGRSGPMGPAGAGVGSSSFYDTYKSLLKKSLLESFRKGNVPTSIANKFKKIAEKESNKMCSCNCDLNGRCDRTTSQPSYPQSKQLDRKICLPKKSTAFDNPSVRVPPTVAPSTIRKVYRQPTSNDVVPSKKPAPRKFRRRRFRRKRYHH</sequence>
<feature type="signal peptide" evidence="2">
    <location>
        <begin position="1"/>
        <end position="21"/>
    </location>
</feature>
<dbReference type="PANTHER" id="PTHR37456:SF6">
    <property type="entry name" value="COLLAGEN ALPHA-1(XXIII) CHAIN-LIKE ISOFORM X2"/>
    <property type="match status" value="1"/>
</dbReference>
<dbReference type="EMBL" id="OU015569">
    <property type="protein sequence ID" value="CAG5094335.1"/>
    <property type="molecule type" value="Genomic_DNA"/>
</dbReference>
<feature type="compositionally biased region" description="Gly residues" evidence="1">
    <location>
        <begin position="276"/>
        <end position="285"/>
    </location>
</feature>
<keyword evidence="4" id="KW-1185">Reference proteome</keyword>
<name>A0ABN7SAU0_OIKDI</name>
<feature type="compositionally biased region" description="Low complexity" evidence="1">
    <location>
        <begin position="364"/>
        <end position="379"/>
    </location>
</feature>
<dbReference type="Proteomes" id="UP001158576">
    <property type="component" value="Chromosome XSR"/>
</dbReference>
<dbReference type="PANTHER" id="PTHR37456">
    <property type="entry name" value="SI:CH211-266K2.1"/>
    <property type="match status" value="1"/>
</dbReference>
<feature type="region of interest" description="Disordered" evidence="1">
    <location>
        <begin position="483"/>
        <end position="531"/>
    </location>
</feature>